<dbReference type="GO" id="GO:0009279">
    <property type="term" value="C:cell outer membrane"/>
    <property type="evidence" value="ECO:0007669"/>
    <property type="project" value="UniProtKB-SubCell"/>
</dbReference>
<dbReference type="NCBIfam" id="TIGR04057">
    <property type="entry name" value="SusC_RagA_signa"/>
    <property type="match status" value="1"/>
</dbReference>
<comment type="similarity">
    <text evidence="7">Belongs to the TonB-dependent receptor family.</text>
</comment>
<evidence type="ECO:0000313" key="9">
    <source>
        <dbReference type="EMBL" id="ADY51257.1"/>
    </source>
</evidence>
<gene>
    <name evidence="9" type="ordered locus">Pedsa_0681</name>
</gene>
<dbReference type="SUPFAM" id="SSF56935">
    <property type="entry name" value="Porins"/>
    <property type="match status" value="1"/>
</dbReference>
<keyword evidence="6 7" id="KW-0998">Cell outer membrane</keyword>
<dbReference type="STRING" id="762903.Pedsa_0681"/>
<dbReference type="SUPFAM" id="SSF49464">
    <property type="entry name" value="Carboxypeptidase regulatory domain-like"/>
    <property type="match status" value="1"/>
</dbReference>
<dbReference type="InterPro" id="IPR008969">
    <property type="entry name" value="CarboxyPept-like_regulatory"/>
</dbReference>
<keyword evidence="5 7" id="KW-0472">Membrane</keyword>
<keyword evidence="9" id="KW-0675">Receptor</keyword>
<evidence type="ECO:0000256" key="1">
    <source>
        <dbReference type="ARBA" id="ARBA00004571"/>
    </source>
</evidence>
<sequence length="1047" mass="116519">MLSKYLQKKVGIGLAILIFLPFFIKAQELRKLSGSVIDESNKEPLVGAIVKVQGTNRNVVTSVSGGFQISAKTGEVLEVSYMGYKTHTVRIGASSNYNIAMKLDERSLSEVVVIGYGAVAKPDLTGAVSQVKLPDLEKAPVGSFEQALQGRVAGVVVSSTDGQPGDAMNIVIRGGNSLTQSNAPLYVIDGFPVEDASNLSINPDDIESMNILKDASSTSIYGARGANGVIVIETKKGKVGAPVVTFNNTIGLQTVQKTIDMMSPYEFVKYQIEMDPVKADQYYLAGYGKTLEDYKNIEGIDWQDEIFRTSLNRIHNIGVRGGNTQTKYSISGSIYSQNGIILNSDYDRYQGRITLDQTVNKKLNVGINVNISRRIANGTVVREGDVGNTITSNLLTRAWAYRPVTGSGVNLLEEEDDDEVINQYDARFNPVSVALNASDKRRNTDISTNAYLQYKFTPALTFKSVGTMYNATSGTENFYSSKTPQGTSKSYFNSKGVNAYTMFGERLTLSNNSTLTYNKTYNKAHKFTAMGGVEFQSSQYKAYSYSTQQIPNEELGMAGMDQGNPLATMSTFSEYSLFSLFGRLDYNYKSKYIFTATMRSDASSKFSNSNRWGYFPAVAAAWNMHTEKWFKDNMPFVSSSKLRISYGLNGNNRVSDYTRFLSLDMPISSAYSWGNSSPTVGGYITSLPNRNLKWETTESMDLGWDLSFFKGKLDFVIDLYRKNTRDLLLNANIAPSSGYSVAYKNVGSVRNEGIEFTVSSINLKTRKFSWTTDFNISFNRNKVLALNEAQERLFNTPSFISQYSTNPLYISEIGKPVGLFYGFIWEGTYKQEDFNGTILKPNIAGNGDPREQIQPGDIKYKDLNGDGTIDAGDLTIIGRGLPIHTGGLNNNLNYKNFSFNVFFQWSYGNDVYNANRLTFDGNGNERILLNQYASYIDRWSPENPTSNNYRARGQGPYGYHSTRVLEDGSYIRLKTVSLEYSIPFKYIKYLSMSKLDLGVAGQNLYTWTRYSGMDPEVSTRNVTLMPGFDYSGYPLARTMVFSLKATF</sequence>
<reference evidence="10" key="2">
    <citation type="submission" date="2011-02" db="EMBL/GenBank/DDBJ databases">
        <title>The complete genome of Pedobacter saltans DSM 12145.</title>
        <authorList>
            <consortium name="US DOE Joint Genome Institute (JGI-PGF)"/>
            <person name="Lucas S."/>
            <person name="Copeland A."/>
            <person name="Lapidus A."/>
            <person name="Bruce D."/>
            <person name="Goodwin L."/>
            <person name="Pitluck S."/>
            <person name="Kyrpides N."/>
            <person name="Mavromatis K."/>
            <person name="Pagani I."/>
            <person name="Ivanova N."/>
            <person name="Ovchinnikova G."/>
            <person name="Lu M."/>
            <person name="Detter J.C."/>
            <person name="Han C."/>
            <person name="Land M."/>
            <person name="Hauser L."/>
            <person name="Markowitz V."/>
            <person name="Cheng J.-F."/>
            <person name="Hugenholtz P."/>
            <person name="Woyke T."/>
            <person name="Wu D."/>
            <person name="Tindall B."/>
            <person name="Pomrenke H.G."/>
            <person name="Brambilla E."/>
            <person name="Klenk H.-P."/>
            <person name="Eisen J.A."/>
        </authorList>
    </citation>
    <scope>NUCLEOTIDE SEQUENCE [LARGE SCALE GENOMIC DNA]</scope>
    <source>
        <strain evidence="10">ATCC 51119 / DSM 12145 / JCM 21818 / LMG 10337 / NBRC 100064 / NCIMB 13643</strain>
    </source>
</reference>
<evidence type="ECO:0000256" key="5">
    <source>
        <dbReference type="ARBA" id="ARBA00023136"/>
    </source>
</evidence>
<dbReference type="InterPro" id="IPR012910">
    <property type="entry name" value="Plug_dom"/>
</dbReference>
<evidence type="ECO:0000256" key="2">
    <source>
        <dbReference type="ARBA" id="ARBA00022448"/>
    </source>
</evidence>
<dbReference type="PROSITE" id="PS00018">
    <property type="entry name" value="EF_HAND_1"/>
    <property type="match status" value="1"/>
</dbReference>
<proteinExistence type="inferred from homology"/>
<dbReference type="Gene3D" id="2.40.170.20">
    <property type="entry name" value="TonB-dependent receptor, beta-barrel domain"/>
    <property type="match status" value="1"/>
</dbReference>
<keyword evidence="10" id="KW-1185">Reference proteome</keyword>
<dbReference type="KEGG" id="psn:Pedsa_0681"/>
<dbReference type="Gene3D" id="2.60.40.1120">
    <property type="entry name" value="Carboxypeptidase-like, regulatory domain"/>
    <property type="match status" value="1"/>
</dbReference>
<accession>F0S836</accession>
<protein>
    <submittedName>
        <fullName evidence="9">TonB-dependent receptor plug</fullName>
    </submittedName>
</protein>
<dbReference type="Pfam" id="PF07715">
    <property type="entry name" value="Plug"/>
    <property type="match status" value="1"/>
</dbReference>
<dbReference type="EMBL" id="CP002545">
    <property type="protein sequence ID" value="ADY51257.1"/>
    <property type="molecule type" value="Genomic_DNA"/>
</dbReference>
<keyword evidence="4 7" id="KW-0812">Transmembrane</keyword>
<feature type="domain" description="TonB-dependent receptor plug" evidence="8">
    <location>
        <begin position="123"/>
        <end position="229"/>
    </location>
</feature>
<dbReference type="InterPro" id="IPR039426">
    <property type="entry name" value="TonB-dep_rcpt-like"/>
</dbReference>
<dbReference type="PROSITE" id="PS52016">
    <property type="entry name" value="TONB_DEPENDENT_REC_3"/>
    <property type="match status" value="1"/>
</dbReference>
<dbReference type="GO" id="GO:0000272">
    <property type="term" value="P:polysaccharide catabolic process"/>
    <property type="evidence" value="ECO:0007669"/>
    <property type="project" value="InterPro"/>
</dbReference>
<dbReference type="NCBIfam" id="TIGR04056">
    <property type="entry name" value="OMP_RagA_SusC"/>
    <property type="match status" value="1"/>
</dbReference>
<dbReference type="eggNOG" id="COG4206">
    <property type="taxonomic scope" value="Bacteria"/>
</dbReference>
<keyword evidence="2 7" id="KW-0813">Transport</keyword>
<dbReference type="InterPro" id="IPR037066">
    <property type="entry name" value="Plug_dom_sf"/>
</dbReference>
<dbReference type="AlphaFoldDB" id="F0S836"/>
<evidence type="ECO:0000256" key="7">
    <source>
        <dbReference type="PROSITE-ProRule" id="PRU01360"/>
    </source>
</evidence>
<dbReference type="RefSeq" id="WP_013631758.1">
    <property type="nucleotide sequence ID" value="NC_015177.1"/>
</dbReference>
<dbReference type="InterPro" id="IPR018247">
    <property type="entry name" value="EF_Hand_1_Ca_BS"/>
</dbReference>
<dbReference type="InterPro" id="IPR023997">
    <property type="entry name" value="TonB-dep_OMP_SusC/RagA_CS"/>
</dbReference>
<evidence type="ECO:0000256" key="4">
    <source>
        <dbReference type="ARBA" id="ARBA00022692"/>
    </source>
</evidence>
<dbReference type="InterPro" id="IPR023996">
    <property type="entry name" value="TonB-dep_OMP_SusC/RagA"/>
</dbReference>
<dbReference type="GO" id="GO:0004553">
    <property type="term" value="F:hydrolase activity, hydrolyzing O-glycosyl compounds"/>
    <property type="evidence" value="ECO:0007669"/>
    <property type="project" value="InterPro"/>
</dbReference>
<evidence type="ECO:0000256" key="3">
    <source>
        <dbReference type="ARBA" id="ARBA00022452"/>
    </source>
</evidence>
<dbReference type="PROSITE" id="PS00448">
    <property type="entry name" value="CLOS_CELLULOSOME_RPT"/>
    <property type="match status" value="1"/>
</dbReference>
<evidence type="ECO:0000259" key="8">
    <source>
        <dbReference type="Pfam" id="PF07715"/>
    </source>
</evidence>
<keyword evidence="3 7" id="KW-1134">Transmembrane beta strand</keyword>
<reference evidence="9 10" key="1">
    <citation type="journal article" date="2011" name="Stand. Genomic Sci.">
        <title>Complete genome sequence of the gliding, heparinolytic Pedobacter saltans type strain (113).</title>
        <authorList>
            <person name="Liolios K."/>
            <person name="Sikorski J."/>
            <person name="Lu M."/>
            <person name="Nolan M."/>
            <person name="Lapidus A."/>
            <person name="Lucas S."/>
            <person name="Hammon N."/>
            <person name="Deshpande S."/>
            <person name="Cheng J.F."/>
            <person name="Tapia R."/>
            <person name="Han C."/>
            <person name="Goodwin L."/>
            <person name="Pitluck S."/>
            <person name="Huntemann M."/>
            <person name="Ivanova N."/>
            <person name="Pagani I."/>
            <person name="Mavromatis K."/>
            <person name="Ovchinikova G."/>
            <person name="Pati A."/>
            <person name="Chen A."/>
            <person name="Palaniappan K."/>
            <person name="Land M."/>
            <person name="Hauser L."/>
            <person name="Brambilla E.M."/>
            <person name="Kotsyurbenko O."/>
            <person name="Rohde M."/>
            <person name="Tindall B.J."/>
            <person name="Abt B."/>
            <person name="Goker M."/>
            <person name="Detter J.C."/>
            <person name="Woyke T."/>
            <person name="Bristow J."/>
            <person name="Eisen J.A."/>
            <person name="Markowitz V."/>
            <person name="Hugenholtz P."/>
            <person name="Klenk H.P."/>
            <person name="Kyrpides N.C."/>
        </authorList>
    </citation>
    <scope>NUCLEOTIDE SEQUENCE [LARGE SCALE GENOMIC DNA]</scope>
    <source>
        <strain evidence="10">ATCC 51119 / DSM 12145 / JCM 21818 / LMG 10337 / NBRC 100064 / NCIMB 13643</strain>
    </source>
</reference>
<dbReference type="InterPro" id="IPR036942">
    <property type="entry name" value="Beta-barrel_TonB_sf"/>
</dbReference>
<dbReference type="Pfam" id="PF13715">
    <property type="entry name" value="CarbopepD_reg_2"/>
    <property type="match status" value="1"/>
</dbReference>
<dbReference type="Proteomes" id="UP000000310">
    <property type="component" value="Chromosome"/>
</dbReference>
<evidence type="ECO:0000256" key="6">
    <source>
        <dbReference type="ARBA" id="ARBA00023237"/>
    </source>
</evidence>
<evidence type="ECO:0000313" key="10">
    <source>
        <dbReference type="Proteomes" id="UP000000310"/>
    </source>
</evidence>
<comment type="subcellular location">
    <subcellularLocation>
        <location evidence="1 7">Cell outer membrane</location>
        <topology evidence="1 7">Multi-pass membrane protein</topology>
    </subcellularLocation>
</comment>
<name>F0S836_PSESL</name>
<dbReference type="InterPro" id="IPR002105">
    <property type="entry name" value="Dockerin_1_rpt"/>
</dbReference>
<organism evidence="9 10">
    <name type="scientific">Pseudopedobacter saltans (strain ATCC 51119 / DSM 12145 / JCM 21818 / CCUG 39354 / LMG 10337 / NBRC 100064 / NCIMB 13643)</name>
    <name type="common">Pedobacter saltans</name>
    <dbReference type="NCBI Taxonomy" id="762903"/>
    <lineage>
        <taxon>Bacteria</taxon>
        <taxon>Pseudomonadati</taxon>
        <taxon>Bacteroidota</taxon>
        <taxon>Sphingobacteriia</taxon>
        <taxon>Sphingobacteriales</taxon>
        <taxon>Sphingobacteriaceae</taxon>
        <taxon>Pseudopedobacter</taxon>
    </lineage>
</organism>
<dbReference type="OrthoDB" id="9768177at2"/>
<dbReference type="Gene3D" id="2.170.130.10">
    <property type="entry name" value="TonB-dependent receptor, plug domain"/>
    <property type="match status" value="1"/>
</dbReference>
<dbReference type="FunFam" id="2.170.130.10:FF:000008">
    <property type="entry name" value="SusC/RagA family TonB-linked outer membrane protein"/>
    <property type="match status" value="1"/>
</dbReference>
<dbReference type="HOGENOM" id="CLU_004317_0_2_10"/>